<dbReference type="EMBL" id="JBHLUN010000007">
    <property type="protein sequence ID" value="MFC0408694.1"/>
    <property type="molecule type" value="Genomic_DNA"/>
</dbReference>
<proteinExistence type="predicted"/>
<evidence type="ECO:0000313" key="2">
    <source>
        <dbReference type="EMBL" id="MFC0408694.1"/>
    </source>
</evidence>
<dbReference type="RefSeq" id="WP_377044453.1">
    <property type="nucleotide sequence ID" value="NZ_JBHLUN010000007.1"/>
</dbReference>
<keyword evidence="3" id="KW-1185">Reference proteome</keyword>
<dbReference type="Pfam" id="PF04028">
    <property type="entry name" value="DUF374"/>
    <property type="match status" value="1"/>
</dbReference>
<protein>
    <submittedName>
        <fullName evidence="2">Lysophospholipid acyltransferase family protein</fullName>
    </submittedName>
</protein>
<gene>
    <name evidence="2" type="ORF">ACFFGY_10565</name>
</gene>
<comment type="caution">
    <text evidence="2">The sequence shown here is derived from an EMBL/GenBank/DDBJ whole genome shotgun (WGS) entry which is preliminary data.</text>
</comment>
<accession>A0ABV6JSJ6</accession>
<sequence length="229" mass="24168">MIRSKLLTRMLGGYLDLCSRTARWELQGTEELRSLAAAPGGFILGFWHECLPLMPLAWSEFWRSVEDATPRKRGMVLVSRSRDGGMIGALLSRFGLEPVAGSSSAGGTAATRDMLQAMREGAVVVIVPDGPRGPRRRISQGSARIAMMAGVPVVPCGAYAKPCRRLGSWDRMVIPFPFARCVAVVGAPVHVSGGGTEQASALLSESLCAAMAAATLAVEGSRRAAAGRG</sequence>
<organism evidence="2 3">
    <name type="scientific">Roseomonas elaeocarpi</name>
    <dbReference type="NCBI Taxonomy" id="907779"/>
    <lineage>
        <taxon>Bacteria</taxon>
        <taxon>Pseudomonadati</taxon>
        <taxon>Pseudomonadota</taxon>
        <taxon>Alphaproteobacteria</taxon>
        <taxon>Acetobacterales</taxon>
        <taxon>Roseomonadaceae</taxon>
        <taxon>Roseomonas</taxon>
    </lineage>
</organism>
<reference evidence="2 3" key="1">
    <citation type="submission" date="2024-09" db="EMBL/GenBank/DDBJ databases">
        <authorList>
            <person name="Sun Q."/>
            <person name="Mori K."/>
        </authorList>
    </citation>
    <scope>NUCLEOTIDE SEQUENCE [LARGE SCALE GENOMIC DNA]</scope>
    <source>
        <strain evidence="2 3">TBRC 5777</strain>
    </source>
</reference>
<keyword evidence="2" id="KW-0808">Transferase</keyword>
<name>A0ABV6JSJ6_9PROT</name>
<keyword evidence="2" id="KW-0012">Acyltransferase</keyword>
<feature type="domain" description="DUF374" evidence="1">
    <location>
        <begin position="70"/>
        <end position="135"/>
    </location>
</feature>
<evidence type="ECO:0000259" key="1">
    <source>
        <dbReference type="Pfam" id="PF04028"/>
    </source>
</evidence>
<evidence type="ECO:0000313" key="3">
    <source>
        <dbReference type="Proteomes" id="UP001589865"/>
    </source>
</evidence>
<dbReference type="InterPro" id="IPR007172">
    <property type="entry name" value="DUF374"/>
</dbReference>
<dbReference type="Proteomes" id="UP001589865">
    <property type="component" value="Unassembled WGS sequence"/>
</dbReference>
<dbReference type="CDD" id="cd07983">
    <property type="entry name" value="LPLAT_DUF374-like"/>
    <property type="match status" value="1"/>
</dbReference>
<dbReference type="GO" id="GO:0016746">
    <property type="term" value="F:acyltransferase activity"/>
    <property type="evidence" value="ECO:0007669"/>
    <property type="project" value="UniProtKB-KW"/>
</dbReference>